<dbReference type="InterPro" id="IPR036052">
    <property type="entry name" value="TrpB-like_PALP_sf"/>
</dbReference>
<evidence type="ECO:0008006" key="3">
    <source>
        <dbReference type="Google" id="ProtNLM"/>
    </source>
</evidence>
<evidence type="ECO:0000313" key="1">
    <source>
        <dbReference type="EMBL" id="MFD1049276.1"/>
    </source>
</evidence>
<comment type="caution">
    <text evidence="1">The sequence shown here is derived from an EMBL/GenBank/DDBJ whole genome shotgun (WGS) entry which is preliminary data.</text>
</comment>
<accession>A0ABW3MEY7</accession>
<dbReference type="Gene3D" id="3.40.50.1100">
    <property type="match status" value="2"/>
</dbReference>
<sequence length="102" mass="10616">MAIDLSQHPRVILGRWPTPLEEALRLSEALGGPRILVKRDDVNGLGVGGNKLRKLEFLLGEALASSSGSTSEPKPGHGSGAHNTVRLTLVIGALGVVFGDIG</sequence>
<keyword evidence="2" id="KW-1185">Reference proteome</keyword>
<proteinExistence type="predicted"/>
<feature type="non-terminal residue" evidence="1">
    <location>
        <position position="102"/>
    </location>
</feature>
<dbReference type="EMBL" id="JBHTIS010002082">
    <property type="protein sequence ID" value="MFD1049276.1"/>
    <property type="molecule type" value="Genomic_DNA"/>
</dbReference>
<name>A0ABW3MEY7_9PSEU</name>
<reference evidence="2" key="1">
    <citation type="journal article" date="2019" name="Int. J. Syst. Evol. Microbiol.">
        <title>The Global Catalogue of Microorganisms (GCM) 10K type strain sequencing project: providing services to taxonomists for standard genome sequencing and annotation.</title>
        <authorList>
            <consortium name="The Broad Institute Genomics Platform"/>
            <consortium name="The Broad Institute Genome Sequencing Center for Infectious Disease"/>
            <person name="Wu L."/>
            <person name="Ma J."/>
        </authorList>
    </citation>
    <scope>NUCLEOTIDE SEQUENCE [LARGE SCALE GENOMIC DNA]</scope>
    <source>
        <strain evidence="2">JCM 31486</strain>
    </source>
</reference>
<dbReference type="SUPFAM" id="SSF53686">
    <property type="entry name" value="Tryptophan synthase beta subunit-like PLP-dependent enzymes"/>
    <property type="match status" value="1"/>
</dbReference>
<protein>
    <recommendedName>
        <fullName evidence="3">D-cysteine desulfhydrase</fullName>
    </recommendedName>
</protein>
<organism evidence="1 2">
    <name type="scientific">Kibdelosporangium lantanae</name>
    <dbReference type="NCBI Taxonomy" id="1497396"/>
    <lineage>
        <taxon>Bacteria</taxon>
        <taxon>Bacillati</taxon>
        <taxon>Actinomycetota</taxon>
        <taxon>Actinomycetes</taxon>
        <taxon>Pseudonocardiales</taxon>
        <taxon>Pseudonocardiaceae</taxon>
        <taxon>Kibdelosporangium</taxon>
    </lineage>
</organism>
<gene>
    <name evidence="1" type="ORF">ACFQ1S_28930</name>
</gene>
<dbReference type="Proteomes" id="UP001597045">
    <property type="component" value="Unassembled WGS sequence"/>
</dbReference>
<evidence type="ECO:0000313" key="2">
    <source>
        <dbReference type="Proteomes" id="UP001597045"/>
    </source>
</evidence>